<gene>
    <name evidence="1" type="ORF">SLEP1_g14460</name>
</gene>
<keyword evidence="2" id="KW-1185">Reference proteome</keyword>
<comment type="caution">
    <text evidence="1">The sequence shown here is derived from an EMBL/GenBank/DDBJ whole genome shotgun (WGS) entry which is preliminary data.</text>
</comment>
<organism evidence="1 2">
    <name type="scientific">Rubroshorea leprosula</name>
    <dbReference type="NCBI Taxonomy" id="152421"/>
    <lineage>
        <taxon>Eukaryota</taxon>
        <taxon>Viridiplantae</taxon>
        <taxon>Streptophyta</taxon>
        <taxon>Embryophyta</taxon>
        <taxon>Tracheophyta</taxon>
        <taxon>Spermatophyta</taxon>
        <taxon>Magnoliopsida</taxon>
        <taxon>eudicotyledons</taxon>
        <taxon>Gunneridae</taxon>
        <taxon>Pentapetalae</taxon>
        <taxon>rosids</taxon>
        <taxon>malvids</taxon>
        <taxon>Malvales</taxon>
        <taxon>Dipterocarpaceae</taxon>
        <taxon>Rubroshorea</taxon>
    </lineage>
</organism>
<name>A0AAV5IJ38_9ROSI</name>
<evidence type="ECO:0000313" key="1">
    <source>
        <dbReference type="EMBL" id="GKV01956.1"/>
    </source>
</evidence>
<reference evidence="1 2" key="1">
    <citation type="journal article" date="2021" name="Commun. Biol.">
        <title>The genome of Shorea leprosula (Dipterocarpaceae) highlights the ecological relevance of drought in aseasonal tropical rainforests.</title>
        <authorList>
            <person name="Ng K.K.S."/>
            <person name="Kobayashi M.J."/>
            <person name="Fawcett J.A."/>
            <person name="Hatakeyama M."/>
            <person name="Paape T."/>
            <person name="Ng C.H."/>
            <person name="Ang C.C."/>
            <person name="Tnah L.H."/>
            <person name="Lee C.T."/>
            <person name="Nishiyama T."/>
            <person name="Sese J."/>
            <person name="O'Brien M.J."/>
            <person name="Copetti D."/>
            <person name="Mohd Noor M.I."/>
            <person name="Ong R.C."/>
            <person name="Putra M."/>
            <person name="Sireger I.Z."/>
            <person name="Indrioko S."/>
            <person name="Kosugi Y."/>
            <person name="Izuno A."/>
            <person name="Isagi Y."/>
            <person name="Lee S.L."/>
            <person name="Shimizu K.K."/>
        </authorList>
    </citation>
    <scope>NUCLEOTIDE SEQUENCE [LARGE SCALE GENOMIC DNA]</scope>
    <source>
        <strain evidence="1">214</strain>
    </source>
</reference>
<sequence>MLDHLKVSSSPLNTFNCRAMLPSGSVEIFNTNLVLLSFLGHLEECSLSN</sequence>
<evidence type="ECO:0000313" key="2">
    <source>
        <dbReference type="Proteomes" id="UP001054252"/>
    </source>
</evidence>
<dbReference type="EMBL" id="BPVZ01000018">
    <property type="protein sequence ID" value="GKV01956.1"/>
    <property type="molecule type" value="Genomic_DNA"/>
</dbReference>
<protein>
    <submittedName>
        <fullName evidence="1">Uncharacterized protein</fullName>
    </submittedName>
</protein>
<dbReference type="Proteomes" id="UP001054252">
    <property type="component" value="Unassembled WGS sequence"/>
</dbReference>
<accession>A0AAV5IJ38</accession>
<proteinExistence type="predicted"/>
<dbReference type="AlphaFoldDB" id="A0AAV5IJ38"/>